<dbReference type="GeneID" id="19207091"/>
<dbReference type="InterPro" id="IPR017441">
    <property type="entry name" value="Protein_kinase_ATP_BS"/>
</dbReference>
<dbReference type="CDD" id="cd05117">
    <property type="entry name" value="STKc_CAMK"/>
    <property type="match status" value="1"/>
</dbReference>
<organism evidence="9 10">
    <name type="scientific">Coniophora puteana (strain RWD-64-598)</name>
    <name type="common">Brown rot fungus</name>
    <dbReference type="NCBI Taxonomy" id="741705"/>
    <lineage>
        <taxon>Eukaryota</taxon>
        <taxon>Fungi</taxon>
        <taxon>Dikarya</taxon>
        <taxon>Basidiomycota</taxon>
        <taxon>Agaricomycotina</taxon>
        <taxon>Agaricomycetes</taxon>
        <taxon>Agaricomycetidae</taxon>
        <taxon>Boletales</taxon>
        <taxon>Coniophorineae</taxon>
        <taxon>Coniophoraceae</taxon>
        <taxon>Coniophora</taxon>
    </lineage>
</organism>
<evidence type="ECO:0000256" key="2">
    <source>
        <dbReference type="ARBA" id="ARBA00022741"/>
    </source>
</evidence>
<gene>
    <name evidence="9" type="ORF">CONPUDRAFT_45738</name>
</gene>
<evidence type="ECO:0000313" key="9">
    <source>
        <dbReference type="EMBL" id="EIW86035.1"/>
    </source>
</evidence>
<evidence type="ECO:0000256" key="6">
    <source>
        <dbReference type="SAM" id="MobiDB-lite"/>
    </source>
</evidence>
<comment type="caution">
    <text evidence="9">The sequence shown here is derived from an EMBL/GenBank/DDBJ whole genome shotgun (WGS) entry which is preliminary data.</text>
</comment>
<dbReference type="EMBL" id="JH711573">
    <property type="protein sequence ID" value="EIW86035.1"/>
    <property type="molecule type" value="Genomic_DNA"/>
</dbReference>
<sequence>MSQHTSYAPKTDGLATDTQQETQQVPQPVHVDPQGIERRVWGVLQPCTSAFKRIEFCMEQKVITIGRNPEKNVVVLPGLRVSNEHCEIRWDSKLDEKSHITVYDTSNNGTWINGVNIGKGSSGILKDGNEIAFGHSVAQPERPLEDYRFIYRHMAYRPMASGPPKVGLHAFYDIGHELGKGSFATVMRGLSRKTGQWYAVKIINLQTLKRLQAGSGSSGSSGAREDSKMAVAFAREVSILQKLEHKNICLLKEVFFEESSISECLVLELVEGGDLLDYICLYDYLNEPLACHITYQIADALTYVHALGIVHRDLKPENVLLTTESPPNVKVADFGLAKVVDDETLMQTMCGTPSYLAPEVVTQKNSEGYNHLIDAWSVGVIVFTMLTGQTPFVEDKTINDIKIRIAERKIDWGILGDAHPSQDAQHFIQSLLQYLPENRMPMAMAQEHPWLATHAGV</sequence>
<dbReference type="Gene3D" id="1.10.510.10">
    <property type="entry name" value="Transferase(Phosphotransferase) domain 1"/>
    <property type="match status" value="1"/>
</dbReference>
<dbReference type="RefSeq" id="XP_007762540.1">
    <property type="nucleotide sequence ID" value="XM_007764350.1"/>
</dbReference>
<evidence type="ECO:0000256" key="4">
    <source>
        <dbReference type="PROSITE-ProRule" id="PRU10141"/>
    </source>
</evidence>
<dbReference type="OMA" id="FVHDNSF"/>
<dbReference type="Proteomes" id="UP000053558">
    <property type="component" value="Unassembled WGS sequence"/>
</dbReference>
<reference evidence="10" key="1">
    <citation type="journal article" date="2012" name="Science">
        <title>The Paleozoic origin of enzymatic lignin decomposition reconstructed from 31 fungal genomes.</title>
        <authorList>
            <person name="Floudas D."/>
            <person name="Binder M."/>
            <person name="Riley R."/>
            <person name="Barry K."/>
            <person name="Blanchette R.A."/>
            <person name="Henrissat B."/>
            <person name="Martinez A.T."/>
            <person name="Otillar R."/>
            <person name="Spatafora J.W."/>
            <person name="Yadav J.S."/>
            <person name="Aerts A."/>
            <person name="Benoit I."/>
            <person name="Boyd A."/>
            <person name="Carlson A."/>
            <person name="Copeland A."/>
            <person name="Coutinho P.M."/>
            <person name="de Vries R.P."/>
            <person name="Ferreira P."/>
            <person name="Findley K."/>
            <person name="Foster B."/>
            <person name="Gaskell J."/>
            <person name="Glotzer D."/>
            <person name="Gorecki P."/>
            <person name="Heitman J."/>
            <person name="Hesse C."/>
            <person name="Hori C."/>
            <person name="Igarashi K."/>
            <person name="Jurgens J.A."/>
            <person name="Kallen N."/>
            <person name="Kersten P."/>
            <person name="Kohler A."/>
            <person name="Kuees U."/>
            <person name="Kumar T.K.A."/>
            <person name="Kuo A."/>
            <person name="LaButti K."/>
            <person name="Larrondo L.F."/>
            <person name="Lindquist E."/>
            <person name="Ling A."/>
            <person name="Lombard V."/>
            <person name="Lucas S."/>
            <person name="Lundell T."/>
            <person name="Martin R."/>
            <person name="McLaughlin D.J."/>
            <person name="Morgenstern I."/>
            <person name="Morin E."/>
            <person name="Murat C."/>
            <person name="Nagy L.G."/>
            <person name="Nolan M."/>
            <person name="Ohm R.A."/>
            <person name="Patyshakuliyeva A."/>
            <person name="Rokas A."/>
            <person name="Ruiz-Duenas F.J."/>
            <person name="Sabat G."/>
            <person name="Salamov A."/>
            <person name="Samejima M."/>
            <person name="Schmutz J."/>
            <person name="Slot J.C."/>
            <person name="St John F."/>
            <person name="Stenlid J."/>
            <person name="Sun H."/>
            <person name="Sun S."/>
            <person name="Syed K."/>
            <person name="Tsang A."/>
            <person name="Wiebenga A."/>
            <person name="Young D."/>
            <person name="Pisabarro A."/>
            <person name="Eastwood D.C."/>
            <person name="Martin F."/>
            <person name="Cullen D."/>
            <person name="Grigoriev I.V."/>
            <person name="Hibbett D.S."/>
        </authorList>
    </citation>
    <scope>NUCLEOTIDE SEQUENCE [LARGE SCALE GENOMIC DNA]</scope>
    <source>
        <strain evidence="10">RWD-64-598 SS2</strain>
    </source>
</reference>
<dbReference type="Gene3D" id="2.60.200.20">
    <property type="match status" value="1"/>
</dbReference>
<dbReference type="InterPro" id="IPR000719">
    <property type="entry name" value="Prot_kinase_dom"/>
</dbReference>
<evidence type="ECO:0000259" key="7">
    <source>
        <dbReference type="PROSITE" id="PS50006"/>
    </source>
</evidence>
<evidence type="ECO:0000313" key="10">
    <source>
        <dbReference type="Proteomes" id="UP000053558"/>
    </source>
</evidence>
<dbReference type="Gene3D" id="3.30.200.20">
    <property type="entry name" value="Phosphorylase Kinase, domain 1"/>
    <property type="match status" value="1"/>
</dbReference>
<dbReference type="PROSITE" id="PS50006">
    <property type="entry name" value="FHA_DOMAIN"/>
    <property type="match status" value="1"/>
</dbReference>
<dbReference type="InterPro" id="IPR000253">
    <property type="entry name" value="FHA_dom"/>
</dbReference>
<feature type="binding site" evidence="4">
    <location>
        <position position="201"/>
    </location>
    <ligand>
        <name>ATP</name>
        <dbReference type="ChEBI" id="CHEBI:30616"/>
    </ligand>
</feature>
<feature type="compositionally biased region" description="Low complexity" evidence="6">
    <location>
        <begin position="18"/>
        <end position="31"/>
    </location>
</feature>
<dbReference type="PROSITE" id="PS00107">
    <property type="entry name" value="PROTEIN_KINASE_ATP"/>
    <property type="match status" value="1"/>
</dbReference>
<evidence type="ECO:0000259" key="8">
    <source>
        <dbReference type="PROSITE" id="PS50011"/>
    </source>
</evidence>
<dbReference type="SUPFAM" id="SSF49879">
    <property type="entry name" value="SMAD/FHA domain"/>
    <property type="match status" value="1"/>
</dbReference>
<dbReference type="GO" id="GO:0005524">
    <property type="term" value="F:ATP binding"/>
    <property type="evidence" value="ECO:0007669"/>
    <property type="project" value="UniProtKB-UniRule"/>
</dbReference>
<accession>A0A5M3N5A5</accession>
<evidence type="ECO:0000256" key="5">
    <source>
        <dbReference type="RuleBase" id="RU000304"/>
    </source>
</evidence>
<feature type="non-terminal residue" evidence="9">
    <location>
        <position position="457"/>
    </location>
</feature>
<dbReference type="InterPro" id="IPR011009">
    <property type="entry name" value="Kinase-like_dom_sf"/>
</dbReference>
<dbReference type="Pfam" id="PF00069">
    <property type="entry name" value="Pkinase"/>
    <property type="match status" value="1"/>
</dbReference>
<dbReference type="GO" id="GO:0004674">
    <property type="term" value="F:protein serine/threonine kinase activity"/>
    <property type="evidence" value="ECO:0007669"/>
    <property type="project" value="UniProtKB-KW"/>
</dbReference>
<feature type="region of interest" description="Disordered" evidence="6">
    <location>
        <begin position="1"/>
        <end position="31"/>
    </location>
</feature>
<dbReference type="PROSITE" id="PS00108">
    <property type="entry name" value="PROTEIN_KINASE_ST"/>
    <property type="match status" value="1"/>
</dbReference>
<dbReference type="OrthoDB" id="10252171at2759"/>
<proteinExistence type="inferred from homology"/>
<keyword evidence="2 4" id="KW-0547">Nucleotide-binding</keyword>
<evidence type="ECO:0000256" key="3">
    <source>
        <dbReference type="ARBA" id="ARBA00022840"/>
    </source>
</evidence>
<protein>
    <submittedName>
        <fullName evidence="9">Kinase-like protein</fullName>
    </submittedName>
</protein>
<feature type="domain" description="Protein kinase" evidence="8">
    <location>
        <begin position="172"/>
        <end position="451"/>
    </location>
</feature>
<keyword evidence="10" id="KW-1185">Reference proteome</keyword>
<dbReference type="SMART" id="SM00240">
    <property type="entry name" value="FHA"/>
    <property type="match status" value="1"/>
</dbReference>
<dbReference type="SMART" id="SM00220">
    <property type="entry name" value="S_TKc"/>
    <property type="match status" value="1"/>
</dbReference>
<dbReference type="Pfam" id="PF00498">
    <property type="entry name" value="FHA"/>
    <property type="match status" value="1"/>
</dbReference>
<keyword evidence="9" id="KW-0808">Transferase</keyword>
<keyword evidence="3 4" id="KW-0067">ATP-binding</keyword>
<dbReference type="FunFam" id="1.10.510.10:FF:000571">
    <property type="entry name" value="Maternal embryonic leucine zipper kinase"/>
    <property type="match status" value="1"/>
</dbReference>
<keyword evidence="5" id="KW-0723">Serine/threonine-protein kinase</keyword>
<name>A0A5M3N5A5_CONPW</name>
<dbReference type="AlphaFoldDB" id="A0A5M3N5A5"/>
<dbReference type="SUPFAM" id="SSF56112">
    <property type="entry name" value="Protein kinase-like (PK-like)"/>
    <property type="match status" value="1"/>
</dbReference>
<comment type="similarity">
    <text evidence="1">Belongs to the protein kinase superfamily. CAMK Ser/Thr protein kinase family. CHEK2 subfamily.</text>
</comment>
<dbReference type="PROSITE" id="PS50011">
    <property type="entry name" value="PROTEIN_KINASE_DOM"/>
    <property type="match status" value="1"/>
</dbReference>
<feature type="domain" description="FHA" evidence="7">
    <location>
        <begin position="63"/>
        <end position="117"/>
    </location>
</feature>
<keyword evidence="9" id="KW-0418">Kinase</keyword>
<dbReference type="InterPro" id="IPR008984">
    <property type="entry name" value="SMAD_FHA_dom_sf"/>
</dbReference>
<evidence type="ECO:0000256" key="1">
    <source>
        <dbReference type="ARBA" id="ARBA00005575"/>
    </source>
</evidence>
<dbReference type="InterPro" id="IPR008271">
    <property type="entry name" value="Ser/Thr_kinase_AS"/>
</dbReference>
<dbReference type="PANTHER" id="PTHR24347">
    <property type="entry name" value="SERINE/THREONINE-PROTEIN KINASE"/>
    <property type="match status" value="1"/>
</dbReference>
<dbReference type="KEGG" id="cput:CONPUDRAFT_45738"/>